<sequence length="306" mass="33727">MRRFGYGYDDLAGSFRSENADLIAAVRAKMDLPAIPARPGSIWAVGLARNEADIIGETVRHLCSQGVDGVIVMDNGSVDSTAEVLRTLSGTLPVFVGQDRCSAHLQAIKMMILSDHVTAHGARWVVPFDADEFWFGVEGTLAETFRSSPARVMRSRMLNAFPYGKGGEDWVIDPHQHPMGKVAFRTSTTAVPEAGNHDALRRGLRLGGLGILHLPWRSYDQMRKKVAQGAQSLSQPGVRASEGAHWRHLGSLEEAGLRAQWEGLLEGRPQPELGWYPQGEVRSFTREVPSTWPQIEALVRRAPRSE</sequence>
<dbReference type="Proteomes" id="UP001203761">
    <property type="component" value="Unassembled WGS sequence"/>
</dbReference>
<evidence type="ECO:0000313" key="1">
    <source>
        <dbReference type="EMBL" id="MCL6423253.1"/>
    </source>
</evidence>
<evidence type="ECO:0000313" key="2">
    <source>
        <dbReference type="Proteomes" id="UP001203761"/>
    </source>
</evidence>
<gene>
    <name evidence="1" type="ORF">Bequi_07620</name>
</gene>
<dbReference type="Pfam" id="PF13704">
    <property type="entry name" value="Glyco_tranf_2_4"/>
    <property type="match status" value="1"/>
</dbReference>
<dbReference type="InterPro" id="IPR029044">
    <property type="entry name" value="Nucleotide-diphossugar_trans"/>
</dbReference>
<dbReference type="RefSeq" id="WP_249737340.1">
    <property type="nucleotide sequence ID" value="NZ_JAKNCJ010000002.1"/>
</dbReference>
<proteinExistence type="predicted"/>
<organism evidence="1 2">
    <name type="scientific">Brachybacterium equifaecis</name>
    <dbReference type="NCBI Taxonomy" id="2910770"/>
    <lineage>
        <taxon>Bacteria</taxon>
        <taxon>Bacillati</taxon>
        <taxon>Actinomycetota</taxon>
        <taxon>Actinomycetes</taxon>
        <taxon>Micrococcales</taxon>
        <taxon>Dermabacteraceae</taxon>
        <taxon>Brachybacterium</taxon>
    </lineage>
</organism>
<reference evidence="1" key="1">
    <citation type="submission" date="2022-02" db="EMBL/GenBank/DDBJ databases">
        <authorList>
            <person name="Lee M."/>
            <person name="Kim S.-J."/>
            <person name="Jung M.-Y."/>
        </authorList>
    </citation>
    <scope>NUCLEOTIDE SEQUENCE</scope>
    <source>
        <strain evidence="1">JHP9</strain>
    </source>
</reference>
<name>A0ABT0R008_9MICO</name>
<keyword evidence="2" id="KW-1185">Reference proteome</keyword>
<dbReference type="CDD" id="cd00761">
    <property type="entry name" value="Glyco_tranf_GTA_type"/>
    <property type="match status" value="1"/>
</dbReference>
<dbReference type="Gene3D" id="3.90.550.10">
    <property type="entry name" value="Spore Coat Polysaccharide Biosynthesis Protein SpsA, Chain A"/>
    <property type="match status" value="1"/>
</dbReference>
<dbReference type="SUPFAM" id="SSF53448">
    <property type="entry name" value="Nucleotide-diphospho-sugar transferases"/>
    <property type="match status" value="1"/>
</dbReference>
<comment type="caution">
    <text evidence="1">The sequence shown here is derived from an EMBL/GenBank/DDBJ whole genome shotgun (WGS) entry which is preliminary data.</text>
</comment>
<accession>A0ABT0R008</accession>
<protein>
    <submittedName>
        <fullName evidence="1">Glycosyltransferase family 2 protein</fullName>
    </submittedName>
</protein>
<dbReference type="EMBL" id="JAKNCJ010000002">
    <property type="protein sequence ID" value="MCL6423253.1"/>
    <property type="molecule type" value="Genomic_DNA"/>
</dbReference>